<dbReference type="GO" id="GO:0016491">
    <property type="term" value="F:oxidoreductase activity"/>
    <property type="evidence" value="ECO:0007669"/>
    <property type="project" value="InterPro"/>
</dbReference>
<dbReference type="NCBIfam" id="TIGR04085">
    <property type="entry name" value="rSAM_more_4Fe4S"/>
    <property type="match status" value="1"/>
</dbReference>
<dbReference type="AlphaFoldDB" id="A0A940NRL2"/>
<dbReference type="InterPro" id="IPR023885">
    <property type="entry name" value="4Fe4S-binding_SPASM_dom"/>
</dbReference>
<name>A0A940NRL2_9BACI</name>
<dbReference type="InterPro" id="IPR058240">
    <property type="entry name" value="rSAM_sf"/>
</dbReference>
<dbReference type="InterPro" id="IPR047207">
    <property type="entry name" value="SPASM_anSME"/>
</dbReference>
<dbReference type="NCBIfam" id="TIGR03942">
    <property type="entry name" value="sulfatase_rSAM"/>
    <property type="match status" value="1"/>
</dbReference>
<dbReference type="PANTHER" id="PTHR43273:SF3">
    <property type="entry name" value="ANAEROBIC SULFATASE-MATURATING ENZYME HOMOLOG ASLB-RELATED"/>
    <property type="match status" value="1"/>
</dbReference>
<comment type="caution">
    <text evidence="4">The sequence shown here is derived from an EMBL/GenBank/DDBJ whole genome shotgun (WGS) entry which is preliminary data.</text>
</comment>
<dbReference type="InterPro" id="IPR023867">
    <property type="entry name" value="Sulphatase_maturase_rSAM"/>
</dbReference>
<gene>
    <name evidence="4" type="ORF">J5Y03_00260</name>
</gene>
<dbReference type="PANTHER" id="PTHR43273">
    <property type="entry name" value="ANAEROBIC SULFATASE-MATURATING ENZYME HOMOLOG ASLB-RELATED"/>
    <property type="match status" value="1"/>
</dbReference>
<evidence type="ECO:0000313" key="5">
    <source>
        <dbReference type="Proteomes" id="UP000682134"/>
    </source>
</evidence>
<dbReference type="CDD" id="cd21120">
    <property type="entry name" value="SPASM_anSME"/>
    <property type="match status" value="1"/>
</dbReference>
<dbReference type="RefSeq" id="WP_209401156.1">
    <property type="nucleotide sequence ID" value="NZ_JAGIYQ010000001.1"/>
</dbReference>
<accession>A0A940NRL2</accession>
<dbReference type="Pfam" id="PF13186">
    <property type="entry name" value="SPASM"/>
    <property type="match status" value="1"/>
</dbReference>
<evidence type="ECO:0000256" key="2">
    <source>
        <dbReference type="ARBA" id="ARBA00022485"/>
    </source>
</evidence>
<keyword evidence="5" id="KW-1185">Reference proteome</keyword>
<evidence type="ECO:0000256" key="1">
    <source>
        <dbReference type="ARBA" id="ARBA00001966"/>
    </source>
</evidence>
<keyword evidence="2" id="KW-0408">Iron</keyword>
<keyword evidence="2" id="KW-0411">Iron-sulfur</keyword>
<dbReference type="SUPFAM" id="SSF102114">
    <property type="entry name" value="Radical SAM enzymes"/>
    <property type="match status" value="1"/>
</dbReference>
<proteinExistence type="predicted"/>
<dbReference type="GO" id="GO:0051539">
    <property type="term" value="F:4 iron, 4 sulfur cluster binding"/>
    <property type="evidence" value="ECO:0007669"/>
    <property type="project" value="UniProtKB-KW"/>
</dbReference>
<protein>
    <submittedName>
        <fullName evidence="4">Anaerobic sulfatase maturase</fullName>
    </submittedName>
</protein>
<organism evidence="4 5">
    <name type="scientific">Gottfriedia endophytica</name>
    <dbReference type="NCBI Taxonomy" id="2820819"/>
    <lineage>
        <taxon>Bacteria</taxon>
        <taxon>Bacillati</taxon>
        <taxon>Bacillota</taxon>
        <taxon>Bacilli</taxon>
        <taxon>Bacillales</taxon>
        <taxon>Bacillaceae</taxon>
        <taxon>Gottfriedia</taxon>
    </lineage>
</organism>
<dbReference type="Proteomes" id="UP000682134">
    <property type="component" value="Unassembled WGS sequence"/>
</dbReference>
<keyword evidence="2" id="KW-0479">Metal-binding</keyword>
<feature type="domain" description="4Fe4S-binding SPASM" evidence="3">
    <location>
        <begin position="201"/>
        <end position="259"/>
    </location>
</feature>
<reference evidence="4" key="1">
    <citation type="submission" date="2021-04" db="EMBL/GenBank/DDBJ databases">
        <title>Genome seq and assembly of Bacillus sp.</title>
        <authorList>
            <person name="Chhetri G."/>
        </authorList>
    </citation>
    <scope>NUCLEOTIDE SEQUENCE</scope>
    <source>
        <strain evidence="4">RG28</strain>
    </source>
</reference>
<comment type="cofactor">
    <cofactor evidence="1">
        <name>[4Fe-4S] cluster</name>
        <dbReference type="ChEBI" id="CHEBI:49883"/>
    </cofactor>
</comment>
<dbReference type="Gene3D" id="3.20.20.70">
    <property type="entry name" value="Aldolase class I"/>
    <property type="match status" value="1"/>
</dbReference>
<evidence type="ECO:0000259" key="3">
    <source>
        <dbReference type="Pfam" id="PF13186"/>
    </source>
</evidence>
<sequence length="329" mass="38289">MSLQKKYSNGKKVTNTIQTNGTLLTDNWCEFFKEHQFLVGLSLDGPEHIHDQYRIDRGGKPTFGLVMKGLSLLKKHHVEYNILTCVTRYSSYRPIEVYEFFKQEDIQYIQFIPVVERKENMKVKELSLRHGTSSVEIKDAPHDVTPWSVEKEMYGEFLIHIFNMWVRKDVGSIFVMNFEWALASWMGISSPICIFSEECGRAVVMEHNGDVYSCDHFVYPRFQLGNIKEGLVNLVNSSTQLAFGKKKRDSLPSVCRSCEVRFACHGECPKNRFLVSEQHEPGLNYLCASYKKYFKHIDPYMKMMKQLLQEGLPVSNVKEIVRDWNEKVI</sequence>
<evidence type="ECO:0000313" key="4">
    <source>
        <dbReference type="EMBL" id="MBP0723613.1"/>
    </source>
</evidence>
<dbReference type="InterPro" id="IPR013785">
    <property type="entry name" value="Aldolase_TIM"/>
</dbReference>
<dbReference type="EMBL" id="JAGIYQ010000001">
    <property type="protein sequence ID" value="MBP0723613.1"/>
    <property type="molecule type" value="Genomic_DNA"/>
</dbReference>
<keyword evidence="2" id="KW-0004">4Fe-4S</keyword>